<dbReference type="GO" id="GO:0005518">
    <property type="term" value="F:collagen binding"/>
    <property type="evidence" value="ECO:0007669"/>
    <property type="project" value="TreeGrafter"/>
</dbReference>
<evidence type="ECO:0000313" key="7">
    <source>
        <dbReference type="Ensembl" id="ENSPSIP00000002775.1"/>
    </source>
</evidence>
<reference evidence="7" key="3">
    <citation type="submission" date="2025-08" db="UniProtKB">
        <authorList>
            <consortium name="Ensembl"/>
        </authorList>
    </citation>
    <scope>IDENTIFICATION</scope>
</reference>
<dbReference type="EMBL" id="AGCU01027831">
    <property type="status" value="NOT_ANNOTATED_CDS"/>
    <property type="molecule type" value="Genomic_DNA"/>
</dbReference>
<dbReference type="InterPro" id="IPR056585">
    <property type="entry name" value="Leprecan_dom"/>
</dbReference>
<dbReference type="EMBL" id="AGCU01027830">
    <property type="status" value="NOT_ANNOTATED_CDS"/>
    <property type="molecule type" value="Genomic_DNA"/>
</dbReference>
<dbReference type="Pfam" id="PF23557">
    <property type="entry name" value="TPR_leprecan"/>
    <property type="match status" value="1"/>
</dbReference>
<dbReference type="Gene3D" id="1.25.40.10">
    <property type="entry name" value="Tetratricopeptide repeat domain"/>
    <property type="match status" value="1"/>
</dbReference>
<reference evidence="7" key="4">
    <citation type="submission" date="2025-09" db="UniProtKB">
        <authorList>
            <consortium name="Ensembl"/>
        </authorList>
    </citation>
    <scope>IDENTIFICATION</scope>
</reference>
<dbReference type="AlphaFoldDB" id="K7F415"/>
<evidence type="ECO:0000256" key="1">
    <source>
        <dbReference type="ARBA" id="ARBA00006487"/>
    </source>
</evidence>
<feature type="compositionally biased region" description="Acidic residues" evidence="4">
    <location>
        <begin position="401"/>
        <end position="410"/>
    </location>
</feature>
<dbReference type="GO" id="GO:0046849">
    <property type="term" value="P:bone remodeling"/>
    <property type="evidence" value="ECO:0007669"/>
    <property type="project" value="Ensembl"/>
</dbReference>
<reference evidence="8" key="1">
    <citation type="submission" date="2011-10" db="EMBL/GenBank/DDBJ databases">
        <authorList>
            <consortium name="Soft-shell Turtle Genome Consortium"/>
        </authorList>
    </citation>
    <scope>NUCLEOTIDE SEQUENCE [LARGE SCALE GENOMIC DNA]</scope>
    <source>
        <strain evidence="8">Daiwa-1</strain>
    </source>
</reference>
<accession>K7F415</accession>
<dbReference type="OMA" id="EAFCGRN"/>
<name>K7F415_PELSI</name>
<feature type="domain" description="Leprecan-like alpha-helical" evidence="6">
    <location>
        <begin position="41"/>
        <end position="342"/>
    </location>
</feature>
<keyword evidence="2 5" id="KW-0732">Signal</keyword>
<evidence type="ECO:0000313" key="8">
    <source>
        <dbReference type="Proteomes" id="UP000007267"/>
    </source>
</evidence>
<evidence type="ECO:0000256" key="3">
    <source>
        <dbReference type="ARBA" id="ARBA00023180"/>
    </source>
</evidence>
<dbReference type="EMBL" id="AGCU01027833">
    <property type="status" value="NOT_ANNOTATED_CDS"/>
    <property type="molecule type" value="Genomic_DNA"/>
</dbReference>
<gene>
    <name evidence="7" type="primary">P3H4</name>
</gene>
<dbReference type="InterPro" id="IPR011990">
    <property type="entry name" value="TPR-like_helical_dom_sf"/>
</dbReference>
<comment type="similarity">
    <text evidence="1">Belongs to the leprecan family.</text>
</comment>
<dbReference type="PANTHER" id="PTHR13986:SF4">
    <property type="entry name" value="ENDOPLASMIC RETICULUM PROTEIN SC65"/>
    <property type="match status" value="1"/>
</dbReference>
<dbReference type="GeneTree" id="ENSGT00940000153814"/>
<reference evidence="8" key="2">
    <citation type="journal article" date="2013" name="Nat. Genet.">
        <title>The draft genomes of soft-shell turtle and green sea turtle yield insights into the development and evolution of the turtle-specific body plan.</title>
        <authorList>
            <person name="Wang Z."/>
            <person name="Pascual-Anaya J."/>
            <person name="Zadissa A."/>
            <person name="Li W."/>
            <person name="Niimura Y."/>
            <person name="Huang Z."/>
            <person name="Li C."/>
            <person name="White S."/>
            <person name="Xiong Z."/>
            <person name="Fang D."/>
            <person name="Wang B."/>
            <person name="Ming Y."/>
            <person name="Chen Y."/>
            <person name="Zheng Y."/>
            <person name="Kuraku S."/>
            <person name="Pignatelli M."/>
            <person name="Herrero J."/>
            <person name="Beal K."/>
            <person name="Nozawa M."/>
            <person name="Li Q."/>
            <person name="Wang J."/>
            <person name="Zhang H."/>
            <person name="Yu L."/>
            <person name="Shigenobu S."/>
            <person name="Wang J."/>
            <person name="Liu J."/>
            <person name="Flicek P."/>
            <person name="Searle S."/>
            <person name="Wang J."/>
            <person name="Kuratani S."/>
            <person name="Yin Y."/>
            <person name="Aken B."/>
            <person name="Zhang G."/>
            <person name="Irie N."/>
        </authorList>
    </citation>
    <scope>NUCLEOTIDE SEQUENCE [LARGE SCALE GENOMIC DNA]</scope>
    <source>
        <strain evidence="8">Daiwa-1</strain>
    </source>
</reference>
<dbReference type="EMBL" id="AGCU01027832">
    <property type="status" value="NOT_ANNOTATED_CDS"/>
    <property type="molecule type" value="Genomic_DNA"/>
</dbReference>
<feature type="chain" id="PRO_5003901181" evidence="5">
    <location>
        <begin position="25"/>
        <end position="439"/>
    </location>
</feature>
<dbReference type="InterPro" id="IPR052284">
    <property type="entry name" value="Collagen_mod_leprecan"/>
</dbReference>
<evidence type="ECO:0000256" key="4">
    <source>
        <dbReference type="SAM" id="MobiDB-lite"/>
    </source>
</evidence>
<dbReference type="GO" id="GO:0032964">
    <property type="term" value="P:collagen biosynthetic process"/>
    <property type="evidence" value="ECO:0007669"/>
    <property type="project" value="Ensembl"/>
</dbReference>
<dbReference type="GO" id="GO:0005783">
    <property type="term" value="C:endoplasmic reticulum"/>
    <property type="evidence" value="ECO:0007669"/>
    <property type="project" value="Ensembl"/>
</dbReference>
<proteinExistence type="inferred from homology"/>
<dbReference type="eggNOG" id="KOG4459">
    <property type="taxonomic scope" value="Eukaryota"/>
</dbReference>
<organism evidence="7 8">
    <name type="scientific">Pelodiscus sinensis</name>
    <name type="common">Chinese softshell turtle</name>
    <name type="synonym">Trionyx sinensis</name>
    <dbReference type="NCBI Taxonomy" id="13735"/>
    <lineage>
        <taxon>Eukaryota</taxon>
        <taxon>Metazoa</taxon>
        <taxon>Chordata</taxon>
        <taxon>Craniata</taxon>
        <taxon>Vertebrata</taxon>
        <taxon>Euteleostomi</taxon>
        <taxon>Archelosauria</taxon>
        <taxon>Testudinata</taxon>
        <taxon>Testudines</taxon>
        <taxon>Cryptodira</taxon>
        <taxon>Trionychia</taxon>
        <taxon>Trionychidae</taxon>
        <taxon>Pelodiscus</taxon>
    </lineage>
</organism>
<protein>
    <submittedName>
        <fullName evidence="7">Prolyl 3-hydroxylase family member 4 (inactive)</fullName>
    </submittedName>
</protein>
<evidence type="ECO:0000256" key="5">
    <source>
        <dbReference type="SAM" id="SignalP"/>
    </source>
</evidence>
<keyword evidence="8" id="KW-1185">Reference proteome</keyword>
<dbReference type="Ensembl" id="ENSPSIT00000002786.1">
    <property type="protein sequence ID" value="ENSPSIP00000002775.1"/>
    <property type="gene ID" value="ENSPSIG00000002702.1"/>
</dbReference>
<feature type="region of interest" description="Disordered" evidence="4">
    <location>
        <begin position="390"/>
        <end position="410"/>
    </location>
</feature>
<dbReference type="GO" id="GO:1902494">
    <property type="term" value="C:catalytic complex"/>
    <property type="evidence" value="ECO:0007669"/>
    <property type="project" value="Ensembl"/>
</dbReference>
<keyword evidence="3" id="KW-0325">Glycoprotein</keyword>
<dbReference type="PANTHER" id="PTHR13986">
    <property type="entry name" value="PROTEIN LYSINE HYDROXYLATION COMPLEX COMPONENT"/>
    <property type="match status" value="1"/>
</dbReference>
<dbReference type="STRING" id="13735.ENSPSIP00000002775"/>
<dbReference type="GO" id="GO:0030199">
    <property type="term" value="P:collagen fibril organization"/>
    <property type="evidence" value="ECO:0007669"/>
    <property type="project" value="Ensembl"/>
</dbReference>
<feature type="signal peptide" evidence="5">
    <location>
        <begin position="1"/>
        <end position="24"/>
    </location>
</feature>
<sequence>RSRWLRLLLLLLLGAARGPAPAGAQYEEYSFRGFPEAELMPLQSAYAYALEQYEGERWKESARYLEASLRLHRLLRDSEAHCHQECAGAAVPPAGAQEEWGRELELFGHVLRRAACLRSCKRGLPVFQLSYPPAETLRDFQRRAPYQYLHYALYKANKVEKAVSAAHTFLQKNPKHEMTLKYMNYYKTMLDVDEYLVDLEAQPYETAFVRSVKLYNSGDFRSSTADMEHALAEYYKAYENCLAGCEGAYELREFKDFYPAIAGKRTYLFPCPQGKENLPVPVPPRVGTQVVCLLGQVCAERRGSVGGRVNDVKNAVQSVSSYMLFDPADEVMQQNLVYYRFYRERWNLEEGDFSPRPEALQYHNQTATQKQLLDFAKQYLQADDEMELDAGAEPAGRDWPSDSEFEGEGDYEEGFFPQWWQEPKTKGGSLAPCPYPSVS</sequence>
<evidence type="ECO:0000256" key="2">
    <source>
        <dbReference type="ARBA" id="ARBA00022729"/>
    </source>
</evidence>
<evidence type="ECO:0000259" key="6">
    <source>
        <dbReference type="Pfam" id="PF23557"/>
    </source>
</evidence>
<dbReference type="Proteomes" id="UP000007267">
    <property type="component" value="Unassembled WGS sequence"/>
</dbReference>